<accession>A0A3D0ZQ87</accession>
<dbReference type="AlphaFoldDB" id="A0A3D0ZQ87"/>
<organism evidence="2 3">
    <name type="scientific">candidate division WWE3 bacterium</name>
    <dbReference type="NCBI Taxonomy" id="2053526"/>
    <lineage>
        <taxon>Bacteria</taxon>
        <taxon>Katanobacteria</taxon>
    </lineage>
</organism>
<evidence type="ECO:0000313" key="3">
    <source>
        <dbReference type="Proteomes" id="UP000263336"/>
    </source>
</evidence>
<feature type="transmembrane region" description="Helical" evidence="1">
    <location>
        <begin position="78"/>
        <end position="99"/>
    </location>
</feature>
<keyword evidence="1" id="KW-0812">Transmembrane</keyword>
<sequence length="310" mass="35856">MNRTIKEAFIVWCITVGVFVVLIFISATTPDLESFPVRQLLFGGLVLLDVLIGVISFLIAMFLALVEFFRNSVYTKNPLRWVFVIVLVGAVFLVGYLFINDRLFVKPETVREKIARQLIAKPQPIVSETKPEEPKHGYQASPIVNIKNESYFVSGNDREILCEQIDDSERRLKDNRIRLGYISYNMRYSYFPILTGDGYTIGDFTVMTDSTITVPQWTSSEGASDDTKNDWRRFKNEVRDHENKHQEILVENASEFVMTLNNLGYYQSESALNSAIESLYNAAYKKLMEEQDNFDENYENEPFQHFCENH</sequence>
<proteinExistence type="predicted"/>
<keyword evidence="1" id="KW-0472">Membrane</keyword>
<dbReference type="InterPro" id="IPR010321">
    <property type="entry name" value="DUF922"/>
</dbReference>
<dbReference type="EMBL" id="DOZN01000001">
    <property type="protein sequence ID" value="HCC41858.1"/>
    <property type="molecule type" value="Genomic_DNA"/>
</dbReference>
<feature type="transmembrane region" description="Helical" evidence="1">
    <location>
        <begin position="40"/>
        <end position="66"/>
    </location>
</feature>
<dbReference type="Proteomes" id="UP000263336">
    <property type="component" value="Unassembled WGS sequence"/>
</dbReference>
<evidence type="ECO:0000256" key="1">
    <source>
        <dbReference type="SAM" id="Phobius"/>
    </source>
</evidence>
<evidence type="ECO:0000313" key="2">
    <source>
        <dbReference type="EMBL" id="HCC41858.1"/>
    </source>
</evidence>
<protein>
    <recommendedName>
        <fullName evidence="4">DUF922 domain-containing protein</fullName>
    </recommendedName>
</protein>
<comment type="caution">
    <text evidence="2">The sequence shown here is derived from an EMBL/GenBank/DDBJ whole genome shotgun (WGS) entry which is preliminary data.</text>
</comment>
<feature type="transmembrane region" description="Helical" evidence="1">
    <location>
        <begin position="9"/>
        <end position="28"/>
    </location>
</feature>
<name>A0A3D0ZQ87_UNCKA</name>
<gene>
    <name evidence="2" type="ORF">DEP93_00090</name>
</gene>
<keyword evidence="1" id="KW-1133">Transmembrane helix</keyword>
<reference evidence="2 3" key="1">
    <citation type="journal article" date="2018" name="Nat. Biotechnol.">
        <title>A standardized bacterial taxonomy based on genome phylogeny substantially revises the tree of life.</title>
        <authorList>
            <person name="Parks D.H."/>
            <person name="Chuvochina M."/>
            <person name="Waite D.W."/>
            <person name="Rinke C."/>
            <person name="Skarshewski A."/>
            <person name="Chaumeil P.A."/>
            <person name="Hugenholtz P."/>
        </authorList>
    </citation>
    <scope>NUCLEOTIDE SEQUENCE [LARGE SCALE GENOMIC DNA]</scope>
    <source>
        <strain evidence="2">UBA11701</strain>
    </source>
</reference>
<dbReference type="Pfam" id="PF06037">
    <property type="entry name" value="DUF922"/>
    <property type="match status" value="1"/>
</dbReference>
<evidence type="ECO:0008006" key="4">
    <source>
        <dbReference type="Google" id="ProtNLM"/>
    </source>
</evidence>